<evidence type="ECO:0000313" key="3">
    <source>
        <dbReference type="Proteomes" id="UP000230922"/>
    </source>
</evidence>
<comment type="caution">
    <text evidence="2">The sequence shown here is derived from an EMBL/GenBank/DDBJ whole genome shotgun (WGS) entry which is preliminary data.</text>
</comment>
<evidence type="ECO:0000256" key="1">
    <source>
        <dbReference type="SAM" id="Phobius"/>
    </source>
</evidence>
<feature type="transmembrane region" description="Helical" evidence="1">
    <location>
        <begin position="6"/>
        <end position="35"/>
    </location>
</feature>
<protein>
    <submittedName>
        <fullName evidence="2">Uncharacterized protein</fullName>
    </submittedName>
</protein>
<accession>A0A2H0VBW7</accession>
<evidence type="ECO:0000313" key="2">
    <source>
        <dbReference type="EMBL" id="PIR96608.1"/>
    </source>
</evidence>
<sequence>MNRTVIGILFMVAGVIYGSMAIDRVYSLTLGWLISNNWVKPPKNSEADKTIFGRKITILLYAFGLILIGIYILWSPGS</sequence>
<reference evidence="3" key="1">
    <citation type="submission" date="2017-09" db="EMBL/GenBank/DDBJ databases">
        <title>Depth-based differentiation of microbial function through sediment-hosted aquifers and enrichment of novel symbionts in the deep terrestrial subsurface.</title>
        <authorList>
            <person name="Probst A.J."/>
            <person name="Ladd B."/>
            <person name="Jarett J.K."/>
            <person name="Geller-Mcgrath D.E."/>
            <person name="Sieber C.M.K."/>
            <person name="Emerson J.B."/>
            <person name="Anantharaman K."/>
            <person name="Thomas B.C."/>
            <person name="Malmstrom R."/>
            <person name="Stieglmeier M."/>
            <person name="Klingl A."/>
            <person name="Woyke T."/>
            <person name="Ryan C.M."/>
            <person name="Banfield J.F."/>
        </authorList>
    </citation>
    <scope>NUCLEOTIDE SEQUENCE [LARGE SCALE GENOMIC DNA]</scope>
</reference>
<gene>
    <name evidence="2" type="ORF">COT92_00240</name>
</gene>
<keyword evidence="1" id="KW-1133">Transmembrane helix</keyword>
<keyword evidence="1" id="KW-0812">Transmembrane</keyword>
<dbReference type="EMBL" id="PFAK01000003">
    <property type="protein sequence ID" value="PIR96608.1"/>
    <property type="molecule type" value="Genomic_DNA"/>
</dbReference>
<organism evidence="2 3">
    <name type="scientific">Candidatus Doudnabacteria bacterium CG10_big_fil_rev_8_21_14_0_10_42_18</name>
    <dbReference type="NCBI Taxonomy" id="1974552"/>
    <lineage>
        <taxon>Bacteria</taxon>
        <taxon>Candidatus Doudnaibacteriota</taxon>
    </lineage>
</organism>
<proteinExistence type="predicted"/>
<dbReference type="AlphaFoldDB" id="A0A2H0VBW7"/>
<feature type="transmembrane region" description="Helical" evidence="1">
    <location>
        <begin position="56"/>
        <end position="74"/>
    </location>
</feature>
<name>A0A2H0VBW7_9BACT</name>
<keyword evidence="1" id="KW-0472">Membrane</keyword>
<dbReference type="Proteomes" id="UP000230922">
    <property type="component" value="Unassembled WGS sequence"/>
</dbReference>